<keyword evidence="4" id="KW-0288">FMN</keyword>
<gene>
    <name evidence="7" type="ORF">XD54_0067</name>
</gene>
<dbReference type="Pfam" id="PF03358">
    <property type="entry name" value="FMN_red"/>
    <property type="match status" value="1"/>
</dbReference>
<dbReference type="PATRIC" id="fig|172049.5.peg.428"/>
<evidence type="ECO:0000256" key="3">
    <source>
        <dbReference type="ARBA" id="ARBA00022630"/>
    </source>
</evidence>
<keyword evidence="3" id="KW-0285">Flavoprotein</keyword>
<sequence>MKVLGIAFSARKNGNSAKLLQYCLDNLEKRKFDTELLEAHDFQLTPCSHCNYECFSGECPIKDDIPLFYEKAMKADILIFAVPTYGGHASGLYRAFCERGQAIFKSYDEWNNFARKLNFIFVGNLSSGGDMALHEVLYGIATPEYWPEAMLMSSNEYMKSSVKGDLIEEDEIRNRINRFVERIIQKFVS</sequence>
<dbReference type="PANTHER" id="PTHR43278">
    <property type="entry name" value="NAD(P)H-DEPENDENT FMN-CONTAINING OXIDOREDUCTASE YWQN-RELATED"/>
    <property type="match status" value="1"/>
</dbReference>
<comment type="cofactor">
    <cofactor evidence="2">
        <name>[4Fe-4S] cluster</name>
        <dbReference type="ChEBI" id="CHEBI:49883"/>
    </cofactor>
</comment>
<accession>A0A101ENM2</accession>
<dbReference type="AlphaFoldDB" id="A0A101ENM2"/>
<dbReference type="InterPro" id="IPR051796">
    <property type="entry name" value="ISF_SsuE-like"/>
</dbReference>
<dbReference type="InterPro" id="IPR005025">
    <property type="entry name" value="FMN_Rdtase-like_dom"/>
</dbReference>
<organism evidence="7 8">
    <name type="scientific">Thermococcus sibiricus</name>
    <dbReference type="NCBI Taxonomy" id="172049"/>
    <lineage>
        <taxon>Archaea</taxon>
        <taxon>Methanobacteriati</taxon>
        <taxon>Methanobacteriota</taxon>
        <taxon>Thermococci</taxon>
        <taxon>Thermococcales</taxon>
        <taxon>Thermococcaceae</taxon>
        <taxon>Thermococcus</taxon>
    </lineage>
</organism>
<dbReference type="Gene3D" id="3.40.50.360">
    <property type="match status" value="1"/>
</dbReference>
<dbReference type="PANTHER" id="PTHR43278:SF2">
    <property type="entry name" value="IRON-SULFUR FLAVOPROTEIN"/>
    <property type="match status" value="1"/>
</dbReference>
<dbReference type="SUPFAM" id="SSF52218">
    <property type="entry name" value="Flavoproteins"/>
    <property type="match status" value="1"/>
</dbReference>
<reference evidence="8" key="1">
    <citation type="journal article" date="2015" name="MBio">
        <title>Genome-Resolved Metagenomic Analysis Reveals Roles for Candidate Phyla and Other Microbial Community Members in Biogeochemical Transformations in Oil Reservoirs.</title>
        <authorList>
            <person name="Hu P."/>
            <person name="Tom L."/>
            <person name="Singh A."/>
            <person name="Thomas B.C."/>
            <person name="Baker B.J."/>
            <person name="Piceno Y.M."/>
            <person name="Andersen G.L."/>
            <person name="Banfield J.F."/>
        </authorList>
    </citation>
    <scope>NUCLEOTIDE SEQUENCE [LARGE SCALE GENOMIC DNA]</scope>
</reference>
<dbReference type="GO" id="GO:0016491">
    <property type="term" value="F:oxidoreductase activity"/>
    <property type="evidence" value="ECO:0007669"/>
    <property type="project" value="InterPro"/>
</dbReference>
<evidence type="ECO:0000313" key="8">
    <source>
        <dbReference type="Proteomes" id="UP000053911"/>
    </source>
</evidence>
<name>A0A101ENM2_9EURY</name>
<proteinExistence type="inferred from homology"/>
<comment type="cofactor">
    <cofactor evidence="1">
        <name>FMN</name>
        <dbReference type="ChEBI" id="CHEBI:58210"/>
    </cofactor>
</comment>
<comment type="similarity">
    <text evidence="5">Belongs to the SsuE family. Isf subfamily.</text>
</comment>
<dbReference type="RefSeq" id="WP_015849344.1">
    <property type="nucleotide sequence ID" value="NZ_LGFD01000001.1"/>
</dbReference>
<dbReference type="GeneID" id="8096068"/>
<comment type="caution">
    <text evidence="7">The sequence shown here is derived from an EMBL/GenBank/DDBJ whole genome shotgun (WGS) entry which is preliminary data.</text>
</comment>
<evidence type="ECO:0000256" key="5">
    <source>
        <dbReference type="ARBA" id="ARBA00038292"/>
    </source>
</evidence>
<evidence type="ECO:0000259" key="6">
    <source>
        <dbReference type="Pfam" id="PF03358"/>
    </source>
</evidence>
<dbReference type="EMBL" id="LGFD01000001">
    <property type="protein sequence ID" value="KUK18682.1"/>
    <property type="molecule type" value="Genomic_DNA"/>
</dbReference>
<dbReference type="Proteomes" id="UP000053911">
    <property type="component" value="Unassembled WGS sequence"/>
</dbReference>
<evidence type="ECO:0000313" key="7">
    <source>
        <dbReference type="EMBL" id="KUK18682.1"/>
    </source>
</evidence>
<protein>
    <submittedName>
        <fullName evidence="7">Multimeric flavodoxin (WrbA) domain containing protein</fullName>
    </submittedName>
</protein>
<evidence type="ECO:0000256" key="2">
    <source>
        <dbReference type="ARBA" id="ARBA00001966"/>
    </source>
</evidence>
<feature type="domain" description="NADPH-dependent FMN reductase-like" evidence="6">
    <location>
        <begin position="1"/>
        <end position="133"/>
    </location>
</feature>
<evidence type="ECO:0000256" key="1">
    <source>
        <dbReference type="ARBA" id="ARBA00001917"/>
    </source>
</evidence>
<evidence type="ECO:0000256" key="4">
    <source>
        <dbReference type="ARBA" id="ARBA00022643"/>
    </source>
</evidence>
<dbReference type="InterPro" id="IPR029039">
    <property type="entry name" value="Flavoprotein-like_sf"/>
</dbReference>